<dbReference type="SUPFAM" id="SSF103473">
    <property type="entry name" value="MFS general substrate transporter"/>
    <property type="match status" value="1"/>
</dbReference>
<dbReference type="AlphaFoldDB" id="A0AAD4KS54"/>
<comment type="subcellular location">
    <subcellularLocation>
        <location evidence="1">Membrane</location>
        <topology evidence="1">Multi-pass membrane protein</topology>
    </subcellularLocation>
</comment>
<dbReference type="GO" id="GO:0016020">
    <property type="term" value="C:membrane"/>
    <property type="evidence" value="ECO:0007669"/>
    <property type="project" value="UniProtKB-SubCell"/>
</dbReference>
<keyword evidence="4 5" id="KW-0472">Membrane</keyword>
<protein>
    <submittedName>
        <fullName evidence="7">Major facilitator superfamily domain-containing protein</fullName>
    </submittedName>
</protein>
<comment type="caution">
    <text evidence="7">The sequence shown here is derived from an EMBL/GenBank/DDBJ whole genome shotgun (WGS) entry which is preliminary data.</text>
</comment>
<feature type="signal peptide" evidence="6">
    <location>
        <begin position="1"/>
        <end position="18"/>
    </location>
</feature>
<organism evidence="7 8">
    <name type="scientific">Talaromyces proteolyticus</name>
    <dbReference type="NCBI Taxonomy" id="1131652"/>
    <lineage>
        <taxon>Eukaryota</taxon>
        <taxon>Fungi</taxon>
        <taxon>Dikarya</taxon>
        <taxon>Ascomycota</taxon>
        <taxon>Pezizomycotina</taxon>
        <taxon>Eurotiomycetes</taxon>
        <taxon>Eurotiomycetidae</taxon>
        <taxon>Eurotiales</taxon>
        <taxon>Trichocomaceae</taxon>
        <taxon>Talaromyces</taxon>
        <taxon>Talaromyces sect. Bacilispori</taxon>
    </lineage>
</organism>
<evidence type="ECO:0000313" key="8">
    <source>
        <dbReference type="Proteomes" id="UP001201262"/>
    </source>
</evidence>
<evidence type="ECO:0000256" key="2">
    <source>
        <dbReference type="ARBA" id="ARBA00022692"/>
    </source>
</evidence>
<evidence type="ECO:0000313" key="7">
    <source>
        <dbReference type="EMBL" id="KAH8699155.1"/>
    </source>
</evidence>
<feature type="transmembrane region" description="Helical" evidence="5">
    <location>
        <begin position="303"/>
        <end position="330"/>
    </location>
</feature>
<reference evidence="7" key="1">
    <citation type="submission" date="2021-12" db="EMBL/GenBank/DDBJ databases">
        <title>Convergent genome expansion in fungi linked to evolution of root-endophyte symbiosis.</title>
        <authorList>
            <consortium name="DOE Joint Genome Institute"/>
            <person name="Ke Y.-H."/>
            <person name="Bonito G."/>
            <person name="Liao H.-L."/>
            <person name="Looney B."/>
            <person name="Rojas-Flechas A."/>
            <person name="Nash J."/>
            <person name="Hameed K."/>
            <person name="Schadt C."/>
            <person name="Martin F."/>
            <person name="Crous P.W."/>
            <person name="Miettinen O."/>
            <person name="Magnuson J.K."/>
            <person name="Labbe J."/>
            <person name="Jacobson D."/>
            <person name="Doktycz M.J."/>
            <person name="Veneault-Fourrey C."/>
            <person name="Kuo A."/>
            <person name="Mondo S."/>
            <person name="Calhoun S."/>
            <person name="Riley R."/>
            <person name="Ohm R."/>
            <person name="LaButti K."/>
            <person name="Andreopoulos B."/>
            <person name="Pangilinan J."/>
            <person name="Nolan M."/>
            <person name="Tritt A."/>
            <person name="Clum A."/>
            <person name="Lipzen A."/>
            <person name="Daum C."/>
            <person name="Barry K."/>
            <person name="Grigoriev I.V."/>
            <person name="Vilgalys R."/>
        </authorList>
    </citation>
    <scope>NUCLEOTIDE SEQUENCE</scope>
    <source>
        <strain evidence="7">PMI_201</strain>
    </source>
</reference>
<dbReference type="Pfam" id="PF07690">
    <property type="entry name" value="MFS_1"/>
    <property type="match status" value="1"/>
</dbReference>
<dbReference type="InterPro" id="IPR011701">
    <property type="entry name" value="MFS"/>
</dbReference>
<feature type="transmembrane region" description="Helical" evidence="5">
    <location>
        <begin position="190"/>
        <end position="210"/>
    </location>
</feature>
<dbReference type="Proteomes" id="UP001201262">
    <property type="component" value="Unassembled WGS sequence"/>
</dbReference>
<dbReference type="PANTHER" id="PTHR23507">
    <property type="entry name" value="ZGC:174356"/>
    <property type="match status" value="1"/>
</dbReference>
<dbReference type="GO" id="GO:0022857">
    <property type="term" value="F:transmembrane transporter activity"/>
    <property type="evidence" value="ECO:0007669"/>
    <property type="project" value="InterPro"/>
</dbReference>
<evidence type="ECO:0000256" key="6">
    <source>
        <dbReference type="SAM" id="SignalP"/>
    </source>
</evidence>
<feature type="transmembrane region" description="Helical" evidence="5">
    <location>
        <begin position="368"/>
        <end position="389"/>
    </location>
</feature>
<evidence type="ECO:0000256" key="1">
    <source>
        <dbReference type="ARBA" id="ARBA00004141"/>
    </source>
</evidence>
<dbReference type="EMBL" id="JAJTJA010000005">
    <property type="protein sequence ID" value="KAH8699155.1"/>
    <property type="molecule type" value="Genomic_DNA"/>
</dbReference>
<feature type="transmembrane region" description="Helical" evidence="5">
    <location>
        <begin position="268"/>
        <end position="291"/>
    </location>
</feature>
<dbReference type="GeneID" id="70248493"/>
<proteinExistence type="predicted"/>
<name>A0AAD4KS54_9EURO</name>
<keyword evidence="2 5" id="KW-0812">Transmembrane</keyword>
<evidence type="ECO:0000256" key="5">
    <source>
        <dbReference type="SAM" id="Phobius"/>
    </source>
</evidence>
<accession>A0AAD4KS54</accession>
<keyword evidence="6" id="KW-0732">Signal</keyword>
<dbReference type="Gene3D" id="1.20.1250.20">
    <property type="entry name" value="MFS general substrate transporter like domains"/>
    <property type="match status" value="1"/>
</dbReference>
<evidence type="ECO:0000256" key="4">
    <source>
        <dbReference type="ARBA" id="ARBA00023136"/>
    </source>
</evidence>
<gene>
    <name evidence="7" type="ORF">BGW36DRAFT_396724</name>
</gene>
<keyword evidence="8" id="KW-1185">Reference proteome</keyword>
<keyword evidence="3 5" id="KW-1133">Transmembrane helix</keyword>
<dbReference type="InterPro" id="IPR036259">
    <property type="entry name" value="MFS_trans_sf"/>
</dbReference>
<feature type="transmembrane region" description="Helical" evidence="5">
    <location>
        <begin position="437"/>
        <end position="456"/>
    </location>
</feature>
<dbReference type="RefSeq" id="XP_046073619.1">
    <property type="nucleotide sequence ID" value="XM_046218206.1"/>
</dbReference>
<dbReference type="PANTHER" id="PTHR23507:SF1">
    <property type="entry name" value="FI18259P1-RELATED"/>
    <property type="match status" value="1"/>
</dbReference>
<feature type="transmembrane region" description="Helical" evidence="5">
    <location>
        <begin position="342"/>
        <end position="362"/>
    </location>
</feature>
<feature type="chain" id="PRO_5041937963" evidence="6">
    <location>
        <begin position="19"/>
        <end position="462"/>
    </location>
</feature>
<feature type="transmembrane region" description="Helical" evidence="5">
    <location>
        <begin position="401"/>
        <end position="425"/>
    </location>
</feature>
<sequence>MLVGAWLLLTVNFGSFLGTPPQLEIFEEIICQKHRQSLGEGVFQNGTVFSDGDICKSEPVQSELAFVTGWKNTLDILPSVALGLPFGVLADKIGRRPITIVSLVATGLSEVWPRLVCWFGWPLRLVWLTGLFRAPGGGDLVATSMLLTVVADVFDADERATALFRLTSLSIIAEITATPISASTMAVSPWIPYIAGSVIMLIGSLSSLFIPETLGVGTARPIMEEADEQEIPESLQPSSQKDTVFQIVVSQAQEFLNSSAFMWQKPSVLVSLLVVFAGSLDKSNLALLIQYASAKFHWTIAQAAYLISLRGAVTLTLYLAIIPLISSLLIHKLRYTALQKDLFIARMAAMAGVIGYFLVFIAPHTAPLIVGIVFMSLSMPFVISVMSVATSFVSAEHVATLFSAMSVSQALGNIVAGPTFAKFYVVGMQFGLRWSGLPFAFGSVLFLMSLIPVLIMRVHNRA</sequence>
<evidence type="ECO:0000256" key="3">
    <source>
        <dbReference type="ARBA" id="ARBA00022989"/>
    </source>
</evidence>